<accession>A0ACC2RY84</accession>
<dbReference type="EMBL" id="QTSX02006415">
    <property type="protein sequence ID" value="KAJ9055035.1"/>
    <property type="molecule type" value="Genomic_DNA"/>
</dbReference>
<organism evidence="1 2">
    <name type="scientific">Entomophthora muscae</name>
    <dbReference type="NCBI Taxonomy" id="34485"/>
    <lineage>
        <taxon>Eukaryota</taxon>
        <taxon>Fungi</taxon>
        <taxon>Fungi incertae sedis</taxon>
        <taxon>Zoopagomycota</taxon>
        <taxon>Entomophthoromycotina</taxon>
        <taxon>Entomophthoromycetes</taxon>
        <taxon>Entomophthorales</taxon>
        <taxon>Entomophthoraceae</taxon>
        <taxon>Entomophthora</taxon>
    </lineage>
</organism>
<gene>
    <name evidence="1" type="ORF">DSO57_1008380</name>
</gene>
<name>A0ACC2RY84_9FUNG</name>
<keyword evidence="2" id="KW-1185">Reference proteome</keyword>
<protein>
    <submittedName>
        <fullName evidence="1">Uncharacterized protein</fullName>
    </submittedName>
</protein>
<proteinExistence type="predicted"/>
<dbReference type="Proteomes" id="UP001165960">
    <property type="component" value="Unassembled WGS sequence"/>
</dbReference>
<reference evidence="1" key="1">
    <citation type="submission" date="2022-04" db="EMBL/GenBank/DDBJ databases">
        <title>Genome of the entomopathogenic fungus Entomophthora muscae.</title>
        <authorList>
            <person name="Elya C."/>
            <person name="Lovett B.R."/>
            <person name="Lee E."/>
            <person name="Macias A.M."/>
            <person name="Hajek A.E."/>
            <person name="De Bivort B.L."/>
            <person name="Kasson M.T."/>
            <person name="De Fine Licht H.H."/>
            <person name="Stajich J.E."/>
        </authorList>
    </citation>
    <scope>NUCLEOTIDE SEQUENCE</scope>
    <source>
        <strain evidence="1">Berkeley</strain>
    </source>
</reference>
<comment type="caution">
    <text evidence="1">The sequence shown here is derived from an EMBL/GenBank/DDBJ whole genome shotgun (WGS) entry which is preliminary data.</text>
</comment>
<sequence length="78" mass="8705">MKDRHETGNEVGKMNTDKSNLQPGKAGPIIVLKAWARGRKTKSCSMEDSTRARPVKNDARPSFQPPAAYFTKALFPSW</sequence>
<evidence type="ECO:0000313" key="2">
    <source>
        <dbReference type="Proteomes" id="UP001165960"/>
    </source>
</evidence>
<evidence type="ECO:0000313" key="1">
    <source>
        <dbReference type="EMBL" id="KAJ9055035.1"/>
    </source>
</evidence>